<sequence>MKQLAGKILCMILFAGASPVFSAELQILPKVCAVTQDTGSCNVTVKIKFSGPDAAEYCLKIEGRGLIRCFQNTGQFSETVNVNTKDSLVFHVEDTRQRKFVAKNTLVVRHFKPKRLVRRYGWDLL</sequence>
<evidence type="ECO:0000313" key="2">
    <source>
        <dbReference type="EMBL" id="GMG86235.1"/>
    </source>
</evidence>
<gene>
    <name evidence="2" type="ORF">MNKW57_05560</name>
</gene>
<dbReference type="InterPro" id="IPR021559">
    <property type="entry name" value="DUF3019"/>
</dbReference>
<evidence type="ECO:0000256" key="1">
    <source>
        <dbReference type="SAM" id="SignalP"/>
    </source>
</evidence>
<feature type="chain" id="PRO_5047087201" evidence="1">
    <location>
        <begin position="23"/>
        <end position="125"/>
    </location>
</feature>
<feature type="signal peptide" evidence="1">
    <location>
        <begin position="1"/>
        <end position="22"/>
    </location>
</feature>
<evidence type="ECO:0000313" key="3">
    <source>
        <dbReference type="Proteomes" id="UP001224392"/>
    </source>
</evidence>
<accession>A0ABQ6LVX9</accession>
<dbReference type="Proteomes" id="UP001224392">
    <property type="component" value="Unassembled WGS sequence"/>
</dbReference>
<keyword evidence="1" id="KW-0732">Signal</keyword>
<proteinExistence type="predicted"/>
<name>A0ABQ6LVX9_9GAMM</name>
<comment type="caution">
    <text evidence="2">The sequence shown here is derived from an EMBL/GenBank/DDBJ whole genome shotgun (WGS) entry which is preliminary data.</text>
</comment>
<protein>
    <submittedName>
        <fullName evidence="2">Uncharacterized protein</fullName>
    </submittedName>
</protein>
<reference evidence="2 3" key="1">
    <citation type="submission" date="2023-04" db="EMBL/GenBank/DDBJ databases">
        <title>Marinobulbifer ophiurae gen. nov., sp. Nov., isolate from tissue of brittle star Ophioplocus japonicus.</title>
        <authorList>
            <person name="Kawano K."/>
            <person name="Sawayama S."/>
            <person name="Nakagawa S."/>
        </authorList>
    </citation>
    <scope>NUCLEOTIDE SEQUENCE [LARGE SCALE GENOMIC DNA]</scope>
    <source>
        <strain evidence="2 3">NKW57</strain>
    </source>
</reference>
<dbReference type="EMBL" id="BSYJ01000001">
    <property type="protein sequence ID" value="GMG86235.1"/>
    <property type="molecule type" value="Genomic_DNA"/>
</dbReference>
<keyword evidence="3" id="KW-1185">Reference proteome</keyword>
<organism evidence="2 3">
    <name type="scientific">Biformimicrobium ophioploci</name>
    <dbReference type="NCBI Taxonomy" id="3036711"/>
    <lineage>
        <taxon>Bacteria</taxon>
        <taxon>Pseudomonadati</taxon>
        <taxon>Pseudomonadota</taxon>
        <taxon>Gammaproteobacteria</taxon>
        <taxon>Cellvibrionales</taxon>
        <taxon>Microbulbiferaceae</taxon>
        <taxon>Biformimicrobium</taxon>
    </lineage>
</organism>
<dbReference type="Pfam" id="PF11456">
    <property type="entry name" value="DUF3019"/>
    <property type="match status" value="1"/>
</dbReference>